<dbReference type="EMBL" id="JBHUDJ010000006">
    <property type="protein sequence ID" value="MFD1587684.1"/>
    <property type="molecule type" value="Genomic_DNA"/>
</dbReference>
<feature type="transmembrane region" description="Helical" evidence="1">
    <location>
        <begin position="391"/>
        <end position="409"/>
    </location>
</feature>
<keyword evidence="3" id="KW-1185">Reference proteome</keyword>
<feature type="transmembrane region" description="Helical" evidence="1">
    <location>
        <begin position="113"/>
        <end position="134"/>
    </location>
</feature>
<sequence length="429" mass="46131">MAATSRSGLRLTPFHVAALGFFGGGLLLAAYNGLQAVDLVSTVSWIGWSHVHFVTVGGFTQLLFGMLPQFAARKLDQPAPGRRAVLGPFAGLNGGFAAIWYGRAFGRPAWFDLGTILVFVTVLAVLGSLLAMGWRSERRWWRDVTVRTYVAALTVFLAGIVYAFGLFSHPVDVPGGLDGLREAHVHANGWGFLGLAAIATLYDLFPRLVDADLYSERLRAYSSWLFIAGIVPLITGPWLGLGRTVTAPGLVLYASGFLLYGYTLVKTYLAGTGSGVAQSVLAAQVWVLGPASFAPFILFGVPLGIESAWIEQGALHFFFLGWALPIAMAGLLVTVRTLPCLHDDATEGQGTLSDMVPRDGTLDVLPTWMVGTWNGAVFLTGLGFFFQNQPIATQLFGVGWTVILLIWGYQLGQIIAQRRPGLAWLPGLG</sequence>
<accession>A0ABD6CCW4</accession>
<dbReference type="RefSeq" id="WP_247380841.1">
    <property type="nucleotide sequence ID" value="NZ_JALLGV010000008.1"/>
</dbReference>
<feature type="transmembrane region" description="Helical" evidence="1">
    <location>
        <begin position="12"/>
        <end position="31"/>
    </location>
</feature>
<gene>
    <name evidence="2" type="ORF">ACFR9U_11880</name>
</gene>
<evidence type="ECO:0000313" key="3">
    <source>
        <dbReference type="Proteomes" id="UP001597119"/>
    </source>
</evidence>
<protein>
    <submittedName>
        <fullName evidence="2">Cbb3-type cytochrome c oxidase subunit I</fullName>
    </submittedName>
</protein>
<feature type="transmembrane region" description="Helical" evidence="1">
    <location>
        <begin position="317"/>
        <end position="335"/>
    </location>
</feature>
<feature type="transmembrane region" description="Helical" evidence="1">
    <location>
        <begin position="218"/>
        <end position="239"/>
    </location>
</feature>
<dbReference type="AlphaFoldDB" id="A0ABD6CCW4"/>
<name>A0ABD6CCW4_9EURY</name>
<proteinExistence type="predicted"/>
<keyword evidence="1" id="KW-1133">Transmembrane helix</keyword>
<feature type="transmembrane region" description="Helical" evidence="1">
    <location>
        <begin position="84"/>
        <end position="101"/>
    </location>
</feature>
<dbReference type="SUPFAM" id="SSF81442">
    <property type="entry name" value="Cytochrome c oxidase subunit I-like"/>
    <property type="match status" value="1"/>
</dbReference>
<feature type="transmembrane region" description="Helical" evidence="1">
    <location>
        <begin position="146"/>
        <end position="167"/>
    </location>
</feature>
<feature type="transmembrane region" description="Helical" evidence="1">
    <location>
        <begin position="285"/>
        <end position="305"/>
    </location>
</feature>
<keyword evidence="1" id="KW-0812">Transmembrane</keyword>
<keyword evidence="1" id="KW-0472">Membrane</keyword>
<dbReference type="InterPro" id="IPR036927">
    <property type="entry name" value="Cyt_c_oxase-like_su1_sf"/>
</dbReference>
<feature type="transmembrane region" description="Helical" evidence="1">
    <location>
        <begin position="245"/>
        <end position="265"/>
    </location>
</feature>
<reference evidence="2 3" key="1">
    <citation type="journal article" date="2019" name="Int. J. Syst. Evol. Microbiol.">
        <title>The Global Catalogue of Microorganisms (GCM) 10K type strain sequencing project: providing services to taxonomists for standard genome sequencing and annotation.</title>
        <authorList>
            <consortium name="The Broad Institute Genomics Platform"/>
            <consortium name="The Broad Institute Genome Sequencing Center for Infectious Disease"/>
            <person name="Wu L."/>
            <person name="Ma J."/>
        </authorList>
    </citation>
    <scope>NUCLEOTIDE SEQUENCE [LARGE SCALE GENOMIC DNA]</scope>
    <source>
        <strain evidence="2 3">CGMCC 1.12125</strain>
    </source>
</reference>
<evidence type="ECO:0000256" key="1">
    <source>
        <dbReference type="SAM" id="Phobius"/>
    </source>
</evidence>
<evidence type="ECO:0000313" key="2">
    <source>
        <dbReference type="EMBL" id="MFD1587684.1"/>
    </source>
</evidence>
<comment type="caution">
    <text evidence="2">The sequence shown here is derived from an EMBL/GenBank/DDBJ whole genome shotgun (WGS) entry which is preliminary data.</text>
</comment>
<dbReference type="Gene3D" id="1.20.210.10">
    <property type="entry name" value="Cytochrome c oxidase-like, subunit I domain"/>
    <property type="match status" value="1"/>
</dbReference>
<organism evidence="2 3">
    <name type="scientific">Halorientalis brevis</name>
    <dbReference type="NCBI Taxonomy" id="1126241"/>
    <lineage>
        <taxon>Archaea</taxon>
        <taxon>Methanobacteriati</taxon>
        <taxon>Methanobacteriota</taxon>
        <taxon>Stenosarchaea group</taxon>
        <taxon>Halobacteria</taxon>
        <taxon>Halobacteriales</taxon>
        <taxon>Haloarculaceae</taxon>
        <taxon>Halorientalis</taxon>
    </lineage>
</organism>
<dbReference type="Proteomes" id="UP001597119">
    <property type="component" value="Unassembled WGS sequence"/>
</dbReference>
<feature type="transmembrane region" description="Helical" evidence="1">
    <location>
        <begin position="365"/>
        <end position="385"/>
    </location>
</feature>
<feature type="transmembrane region" description="Helical" evidence="1">
    <location>
        <begin position="51"/>
        <end position="72"/>
    </location>
</feature>